<gene>
    <name evidence="2" type="ORF">PCANC_00178</name>
</gene>
<organism evidence="2 3">
    <name type="scientific">Puccinia coronata f. sp. avenae</name>
    <dbReference type="NCBI Taxonomy" id="200324"/>
    <lineage>
        <taxon>Eukaryota</taxon>
        <taxon>Fungi</taxon>
        <taxon>Dikarya</taxon>
        <taxon>Basidiomycota</taxon>
        <taxon>Pucciniomycotina</taxon>
        <taxon>Pucciniomycetes</taxon>
        <taxon>Pucciniales</taxon>
        <taxon>Pucciniaceae</taxon>
        <taxon>Puccinia</taxon>
    </lineage>
</organism>
<feature type="signal peptide" evidence="1">
    <location>
        <begin position="1"/>
        <end position="26"/>
    </location>
</feature>
<dbReference type="Proteomes" id="UP000235388">
    <property type="component" value="Unassembled WGS sequence"/>
</dbReference>
<evidence type="ECO:0000313" key="3">
    <source>
        <dbReference type="Proteomes" id="UP000235388"/>
    </source>
</evidence>
<keyword evidence="1" id="KW-0732">Signal</keyword>
<evidence type="ECO:0000256" key="1">
    <source>
        <dbReference type="SAM" id="SignalP"/>
    </source>
</evidence>
<reference evidence="2 3" key="1">
    <citation type="submission" date="2017-11" db="EMBL/GenBank/DDBJ databases">
        <title>De novo assembly and phasing of dikaryotic genomes from two isolates of Puccinia coronata f. sp. avenae, the causal agent of oat crown rust.</title>
        <authorList>
            <person name="Miller M.E."/>
            <person name="Zhang Y."/>
            <person name="Omidvar V."/>
            <person name="Sperschneider J."/>
            <person name="Schwessinger B."/>
            <person name="Raley C."/>
            <person name="Palmer J.M."/>
            <person name="Garnica D."/>
            <person name="Upadhyaya N."/>
            <person name="Rathjen J."/>
            <person name="Taylor J.M."/>
            <person name="Park R.F."/>
            <person name="Dodds P.N."/>
            <person name="Hirsch C.D."/>
            <person name="Kianian S.F."/>
            <person name="Figueroa M."/>
        </authorList>
    </citation>
    <scope>NUCLEOTIDE SEQUENCE [LARGE SCALE GENOMIC DNA]</scope>
    <source>
        <strain evidence="2">12NC29</strain>
    </source>
</reference>
<proteinExistence type="predicted"/>
<dbReference type="AlphaFoldDB" id="A0A2N5W8U7"/>
<sequence length="330" mass="37984">MNRVVVVRRSCVLVLILMAAQTLCSMEPTIEFYAEASRLNVNLPSDDRTESELACRVGGVDVGTNGARDKIRGQSSGFHHEKLALDVKNNFCNKNRSFPISNFEPSSKIPSLTKPLSERAPQGLCLTETEKIEMIQEIQQRCWVLCEGIERFKKESSNLEELSPGNGQQFKAHISNWESTAHSMYRSELKQLAGGRDLAKQIKKNLHDYVVNRELFRKAVAEHLSSLNDVIYASFYREKDKNDRARLLMARWSDFTMDFFLDLMDRKIFKLSSPDVMTSQFVSSYLLGKFPPFDVPTTYLNFYVRESILRDRNAIQLRELSQQFNEATWK</sequence>
<name>A0A2N5W8U7_9BASI</name>
<protein>
    <submittedName>
        <fullName evidence="2">Uncharacterized protein</fullName>
    </submittedName>
</protein>
<feature type="chain" id="PRO_5014937508" evidence="1">
    <location>
        <begin position="27"/>
        <end position="330"/>
    </location>
</feature>
<accession>A0A2N5W8U7</accession>
<comment type="caution">
    <text evidence="2">The sequence shown here is derived from an EMBL/GenBank/DDBJ whole genome shotgun (WGS) entry which is preliminary data.</text>
</comment>
<keyword evidence="3" id="KW-1185">Reference proteome</keyword>
<evidence type="ECO:0000313" key="2">
    <source>
        <dbReference type="EMBL" id="PLW58659.1"/>
    </source>
</evidence>
<dbReference type="EMBL" id="PGCJ01000002">
    <property type="protein sequence ID" value="PLW58659.1"/>
    <property type="molecule type" value="Genomic_DNA"/>
</dbReference>